<dbReference type="EMBL" id="CVRI01000054">
    <property type="protein sequence ID" value="CRK99972.1"/>
    <property type="molecule type" value="Genomic_DNA"/>
</dbReference>
<sequence length="91" mass="10404">MQNELGYAFVAFENRLRFKASTEAQGFSQEVSHAVFQIGIGSEIKSIHLGVVFPLKLILVEVFNGFKLELIFYYCFSCTIILKPPEVHIYK</sequence>
<keyword evidence="2" id="KW-1185">Reference proteome</keyword>
<organism evidence="1 2">
    <name type="scientific">Clunio marinus</name>
    <dbReference type="NCBI Taxonomy" id="568069"/>
    <lineage>
        <taxon>Eukaryota</taxon>
        <taxon>Metazoa</taxon>
        <taxon>Ecdysozoa</taxon>
        <taxon>Arthropoda</taxon>
        <taxon>Hexapoda</taxon>
        <taxon>Insecta</taxon>
        <taxon>Pterygota</taxon>
        <taxon>Neoptera</taxon>
        <taxon>Endopterygota</taxon>
        <taxon>Diptera</taxon>
        <taxon>Nematocera</taxon>
        <taxon>Chironomoidea</taxon>
        <taxon>Chironomidae</taxon>
        <taxon>Clunio</taxon>
    </lineage>
</organism>
<name>A0A1J1IKA5_9DIPT</name>
<dbReference type="Proteomes" id="UP000183832">
    <property type="component" value="Unassembled WGS sequence"/>
</dbReference>
<evidence type="ECO:0000313" key="1">
    <source>
        <dbReference type="EMBL" id="CRK99972.1"/>
    </source>
</evidence>
<reference evidence="1 2" key="1">
    <citation type="submission" date="2015-04" db="EMBL/GenBank/DDBJ databases">
        <authorList>
            <person name="Syromyatnikov M.Y."/>
            <person name="Popov V.N."/>
        </authorList>
    </citation>
    <scope>NUCLEOTIDE SEQUENCE [LARGE SCALE GENOMIC DNA]</scope>
</reference>
<protein>
    <submittedName>
        <fullName evidence="1">CLUMA_CG013267, isoform A</fullName>
    </submittedName>
</protein>
<evidence type="ECO:0000313" key="2">
    <source>
        <dbReference type="Proteomes" id="UP000183832"/>
    </source>
</evidence>
<accession>A0A1J1IKA5</accession>
<dbReference type="AlphaFoldDB" id="A0A1J1IKA5"/>
<gene>
    <name evidence="1" type="ORF">CLUMA_CG013267</name>
</gene>
<proteinExistence type="predicted"/>